<dbReference type="SUPFAM" id="SSF64484">
    <property type="entry name" value="beta and beta-prime subunits of DNA dependent RNA-polymerase"/>
    <property type="match status" value="1"/>
</dbReference>
<evidence type="ECO:0000256" key="3">
    <source>
        <dbReference type="ARBA" id="ARBA00022478"/>
    </source>
</evidence>
<keyword evidence="6 9" id="KW-0548">Nucleotidyltransferase</keyword>
<dbReference type="GO" id="GO:0006351">
    <property type="term" value="P:DNA-templated transcription"/>
    <property type="evidence" value="ECO:0007669"/>
    <property type="project" value="InterPro"/>
</dbReference>
<proteinExistence type="inferred from homology"/>
<dbReference type="InterPro" id="IPR044893">
    <property type="entry name" value="RNA_pol_Rpb1_clamp_domain"/>
</dbReference>
<reference evidence="12" key="1">
    <citation type="journal article" date="2009" name="Science">
        <title>Green evolution and dynamic adaptations revealed by genomes of the marine picoeukaryotes Micromonas.</title>
        <authorList>
            <person name="Worden A.Z."/>
            <person name="Lee J.H."/>
            <person name="Mock T."/>
            <person name="Rouze P."/>
            <person name="Simmons M.P."/>
            <person name="Aerts A.L."/>
            <person name="Allen A.E."/>
            <person name="Cuvelier M.L."/>
            <person name="Derelle E."/>
            <person name="Everett M.V."/>
            <person name="Foulon E."/>
            <person name="Grimwood J."/>
            <person name="Gundlach H."/>
            <person name="Henrissat B."/>
            <person name="Napoli C."/>
            <person name="McDonald S.M."/>
            <person name="Parker M.S."/>
            <person name="Rombauts S."/>
            <person name="Salamov A."/>
            <person name="Von Dassow P."/>
            <person name="Badger J.H."/>
            <person name="Coutinho P.M."/>
            <person name="Demir E."/>
            <person name="Dubchak I."/>
            <person name="Gentemann C."/>
            <person name="Eikrem W."/>
            <person name="Gready J.E."/>
            <person name="John U."/>
            <person name="Lanier W."/>
            <person name="Lindquist E.A."/>
            <person name="Lucas S."/>
            <person name="Mayer K.F."/>
            <person name="Moreau H."/>
            <person name="Not F."/>
            <person name="Otillar R."/>
            <person name="Panaud O."/>
            <person name="Pangilinan J."/>
            <person name="Paulsen I."/>
            <person name="Piegu B."/>
            <person name="Poliakov A."/>
            <person name="Robbens S."/>
            <person name="Schmutz J."/>
            <person name="Toulza E."/>
            <person name="Wyss T."/>
            <person name="Zelensky A."/>
            <person name="Zhou K."/>
            <person name="Armbrust E.V."/>
            <person name="Bhattacharya D."/>
            <person name="Goodenough U.W."/>
            <person name="Van de Peer Y."/>
            <person name="Grigoriev I.V."/>
        </authorList>
    </citation>
    <scope>NUCLEOTIDE SEQUENCE [LARGE SCALE GENOMIC DNA]</scope>
    <source>
        <strain evidence="12">CCMP1545</strain>
    </source>
</reference>
<evidence type="ECO:0000256" key="6">
    <source>
        <dbReference type="ARBA" id="ARBA00022695"/>
    </source>
</evidence>
<dbReference type="InterPro" id="IPR007066">
    <property type="entry name" value="RNA_pol_Rpb1_3"/>
</dbReference>
<dbReference type="PANTHER" id="PTHR19376">
    <property type="entry name" value="DNA-DIRECTED RNA POLYMERASE"/>
    <property type="match status" value="1"/>
</dbReference>
<evidence type="ECO:0000256" key="8">
    <source>
        <dbReference type="ARBA" id="ARBA00048552"/>
    </source>
</evidence>
<keyword evidence="5 9" id="KW-0808">Transferase</keyword>
<dbReference type="Pfam" id="PF04983">
    <property type="entry name" value="RNA_pol_Rpb1_3"/>
    <property type="match status" value="1"/>
</dbReference>
<evidence type="ECO:0000256" key="4">
    <source>
        <dbReference type="ARBA" id="ARBA00022640"/>
    </source>
</evidence>
<dbReference type="AlphaFoldDB" id="C1KRB1"/>
<dbReference type="EC" id="2.7.7.6" evidence="9"/>
<accession>C1KRB1</accession>
<evidence type="ECO:0000256" key="1">
    <source>
        <dbReference type="ARBA" id="ARBA00004026"/>
    </source>
</evidence>
<dbReference type="EMBL" id="FJ858269">
    <property type="protein sequence ID" value="ACO50743.1"/>
    <property type="molecule type" value="Genomic_DNA"/>
</dbReference>
<dbReference type="GO" id="GO:0003899">
    <property type="term" value="F:DNA-directed RNA polymerase activity"/>
    <property type="evidence" value="ECO:0007669"/>
    <property type="project" value="UniProtKB-EC"/>
</dbReference>
<dbReference type="Proteomes" id="UP000001876">
    <property type="component" value="Chloroplast Pltd"/>
</dbReference>
<keyword evidence="12" id="KW-1185">Reference proteome</keyword>
<dbReference type="Pfam" id="PF00623">
    <property type="entry name" value="RNA_pol_Rpb1_2"/>
    <property type="match status" value="1"/>
</dbReference>
<dbReference type="SMART" id="SM00663">
    <property type="entry name" value="RPOLA_N"/>
    <property type="match status" value="1"/>
</dbReference>
<keyword evidence="7 9" id="KW-0804">Transcription</keyword>
<keyword evidence="3 9" id="KW-0240">DNA-directed RNA polymerase</keyword>
<dbReference type="STRING" id="564608.C1KRB1"/>
<evidence type="ECO:0000313" key="11">
    <source>
        <dbReference type="EMBL" id="ACO50743.1"/>
    </source>
</evidence>
<dbReference type="InterPro" id="IPR007080">
    <property type="entry name" value="RNA_pol_Rpb1_1"/>
</dbReference>
<evidence type="ECO:0000256" key="7">
    <source>
        <dbReference type="ARBA" id="ARBA00023163"/>
    </source>
</evidence>
<name>C1KRB1_MICPC</name>
<geneLocation type="chloroplast" evidence="11"/>
<dbReference type="GO" id="GO:0000428">
    <property type="term" value="C:DNA-directed RNA polymerase complex"/>
    <property type="evidence" value="ECO:0007669"/>
    <property type="project" value="UniProtKB-KW"/>
</dbReference>
<dbReference type="InterPro" id="IPR042102">
    <property type="entry name" value="RNA_pol_Rpb1_3_sf"/>
</dbReference>
<comment type="similarity">
    <text evidence="2">Belongs to the RNA polymerase beta' chain family. RpoC1 subfamily.</text>
</comment>
<dbReference type="PANTHER" id="PTHR19376:SF54">
    <property type="entry name" value="DNA-DIRECTED RNA POLYMERASE SUBUNIT BETA"/>
    <property type="match status" value="1"/>
</dbReference>
<dbReference type="Gene3D" id="2.40.40.20">
    <property type="match status" value="1"/>
</dbReference>
<organism evidence="11 12">
    <name type="scientific">Micromonas pusilla (strain CCMP1545)</name>
    <name type="common">Picoplanktonic green alga</name>
    <dbReference type="NCBI Taxonomy" id="564608"/>
    <lineage>
        <taxon>Eukaryota</taxon>
        <taxon>Viridiplantae</taxon>
        <taxon>Chlorophyta</taxon>
        <taxon>Mamiellophyceae</taxon>
        <taxon>Mamiellales</taxon>
        <taxon>Mamiellaceae</taxon>
        <taxon>Micromonas</taxon>
    </lineage>
</organism>
<comment type="function">
    <text evidence="1 9">DNA-dependent RNA polymerase catalyzes the transcription of DNA into RNA using the four ribonucleoside triphosphates as substrates.</text>
</comment>
<evidence type="ECO:0000256" key="9">
    <source>
        <dbReference type="RuleBase" id="RU004279"/>
    </source>
</evidence>
<comment type="catalytic activity">
    <reaction evidence="8 9">
        <text>RNA(n) + a ribonucleoside 5'-triphosphate = RNA(n+1) + diphosphate</text>
        <dbReference type="Rhea" id="RHEA:21248"/>
        <dbReference type="Rhea" id="RHEA-COMP:14527"/>
        <dbReference type="Rhea" id="RHEA-COMP:17342"/>
        <dbReference type="ChEBI" id="CHEBI:33019"/>
        <dbReference type="ChEBI" id="CHEBI:61557"/>
        <dbReference type="ChEBI" id="CHEBI:140395"/>
        <dbReference type="EC" id="2.7.7.6"/>
    </reaction>
</comment>
<dbReference type="Pfam" id="PF04997">
    <property type="entry name" value="RNA_pol_Rpb1_1"/>
    <property type="match status" value="1"/>
</dbReference>
<protein>
    <recommendedName>
        <fullName evidence="9">DNA-directed RNA polymerase subunit</fullName>
        <ecNumber evidence="9">2.7.7.6</ecNumber>
    </recommendedName>
</protein>
<dbReference type="OMA" id="WGERTLP"/>
<evidence type="ECO:0000259" key="10">
    <source>
        <dbReference type="SMART" id="SM00663"/>
    </source>
</evidence>
<dbReference type="Gene3D" id="1.10.274.100">
    <property type="entry name" value="RNA polymerase Rpb1, domain 3"/>
    <property type="match status" value="1"/>
</dbReference>
<feature type="domain" description="RNA polymerase N-terminal" evidence="10">
    <location>
        <begin position="358"/>
        <end position="641"/>
    </location>
</feature>
<evidence type="ECO:0000256" key="2">
    <source>
        <dbReference type="ARBA" id="ARBA00007207"/>
    </source>
</evidence>
<dbReference type="InterPro" id="IPR045867">
    <property type="entry name" value="DNA-dir_RpoC_beta_prime"/>
</dbReference>
<dbReference type="GO" id="GO:0003677">
    <property type="term" value="F:DNA binding"/>
    <property type="evidence" value="ECO:0007669"/>
    <property type="project" value="InterPro"/>
</dbReference>
<gene>
    <name evidence="11" type="ORF">MicpuC_chl3</name>
</gene>
<evidence type="ECO:0000256" key="5">
    <source>
        <dbReference type="ARBA" id="ARBA00022679"/>
    </source>
</evidence>
<dbReference type="OrthoDB" id="1862828at2759"/>
<dbReference type="InterPro" id="IPR006592">
    <property type="entry name" value="RNA_pol_N"/>
</dbReference>
<evidence type="ECO:0000313" key="12">
    <source>
        <dbReference type="Proteomes" id="UP000001876"/>
    </source>
</evidence>
<dbReference type="Gene3D" id="4.10.860.120">
    <property type="entry name" value="RNA polymerase II, clamp domain"/>
    <property type="match status" value="1"/>
</dbReference>
<dbReference type="InterPro" id="IPR000722">
    <property type="entry name" value="RNA_pol_asu"/>
</dbReference>
<keyword evidence="11" id="KW-0150">Chloroplast</keyword>
<keyword evidence="4 11" id="KW-0934">Plastid</keyword>
<sequence length="782" mass="89276">MVRILLLRKNLPMTHAIDYIQIQLASPKEISRWSQRMLPNNEIVGNITKADTINYRTFKPERDGLFCERIFGSIVNNECSCGKTRRRKSMPIQIPLSVSGSEGSGTSQTAEESTGYVCPTCGVEPTDAKVRRYRMGCIRLRKPVAHLWYFRNTPNVLSVLLNISAVQTDQLLHFDTYTPSSPNVMNYFLHGGTEWFIEGWDSCHTMFGQSSPNTVERFRDDGFTVEDEDKDIEAVWNMDAWTQGEHQHTKTGFPVDISTITNCGAEAAHFLLSQLDLPFMERMLSTRLRQKVRLYTNKLRKKQYLGKYDDEDEEKIIIKVLKLTRQGQRNRGLTGKIKKLAKRLHYVRLLARKELRPEWMVVTIFPVLPPDLRPMIQMSSGRFAASDLNDLYRRLIYRKIRFDKFCSLFDAQFLPDLLIRHDLCLLQEAADAIIDNGRLDKPAQRPNKSVFKSLTAIIEGKHGRFRQNLLGKRVDYSGRSVIVVGPKLRLHQCGLPREMALELFHPFIIQALLEHNVVRNIRAAKNMIQKRSQKVWDILERVVYAHPLLLNRAPTLHRLGIQAFEPILLSGRAIQLHPLVCPAFNADFDGDQMAVHIPLSLEAQAEARLLMLATHNWLSPATGEPSIVPSQDMILGFYYLTAQRPALPLTQDMDTKRVPTSSVFKVFQSFERALQRYALGAIKLHDLVWVKAQYPADVQDPRPIEGRVHPTGQTTLIYDAGVTESWPKAPLPTQVSLARTSSTDPVFGLVPQVHSGAWNTSYLRTTPGRLIFNSLIYENLFL</sequence>
<dbReference type="Gene3D" id="1.10.40.90">
    <property type="match status" value="1"/>
</dbReference>